<dbReference type="GO" id="GO:0009507">
    <property type="term" value="C:chloroplast"/>
    <property type="evidence" value="ECO:0007669"/>
    <property type="project" value="EnsemblPlants"/>
</dbReference>
<evidence type="ECO:0000256" key="1">
    <source>
        <dbReference type="ARBA" id="ARBA00004474"/>
    </source>
</evidence>
<reference evidence="6" key="2">
    <citation type="submission" date="2021-03" db="UniProtKB">
        <authorList>
            <consortium name="EnsemblPlants"/>
        </authorList>
    </citation>
    <scope>IDENTIFICATION</scope>
</reference>
<comment type="subcellular location">
    <subcellularLocation>
        <location evidence="1">Plastid</location>
    </subcellularLocation>
</comment>
<organism evidence="6 7">
    <name type="scientific">Cannabis sativa</name>
    <name type="common">Hemp</name>
    <name type="synonym">Marijuana</name>
    <dbReference type="NCBI Taxonomy" id="3483"/>
    <lineage>
        <taxon>Eukaryota</taxon>
        <taxon>Viridiplantae</taxon>
        <taxon>Streptophyta</taxon>
        <taxon>Embryophyta</taxon>
        <taxon>Tracheophyta</taxon>
        <taxon>Spermatophyta</taxon>
        <taxon>Magnoliopsida</taxon>
        <taxon>eudicotyledons</taxon>
        <taxon>Gunneridae</taxon>
        <taxon>Pentapetalae</taxon>
        <taxon>rosids</taxon>
        <taxon>fabids</taxon>
        <taxon>Rosales</taxon>
        <taxon>Cannabaceae</taxon>
        <taxon>Cannabis</taxon>
    </lineage>
</organism>
<sequence length="262" mass="29480">MASMLVQPLLPAFPVNPQIQRTTNKIRTHRLFTTLHQRTKTSIFGECPPGTIPIFIARGAEQSSGLIGEESLTQLKAELFQALTGINRGIFGVPSAKKSEIENLVRQLESQNPTPNPTRNLEKVAGNWKLVYSTITVLGAKRTKLGLRDFISLGDFFQTIDVAKSKAVNVIKFNVRGFKMLDGQLTIEASFKIASISRVEINYDHSTIIPDQLMNMFRKNYDLLLGIFNPEGWLEITYVDDILRIGRDDKGNIFILERSEEN</sequence>
<proteinExistence type="inferred from homology"/>
<protein>
    <recommendedName>
        <fullName evidence="5">Plastid lipid-associated protein/fibrillin conserved domain-containing protein</fullName>
    </recommendedName>
</protein>
<dbReference type="GO" id="GO:0010236">
    <property type="term" value="P:plastoquinone biosynthetic process"/>
    <property type="evidence" value="ECO:0007669"/>
    <property type="project" value="EnsemblPlants"/>
</dbReference>
<evidence type="ECO:0000259" key="5">
    <source>
        <dbReference type="Pfam" id="PF04755"/>
    </source>
</evidence>
<evidence type="ECO:0000313" key="6">
    <source>
        <dbReference type="EnsemblPlants" id="cds.evm.model.04.945"/>
    </source>
</evidence>
<dbReference type="EnsemblPlants" id="evm.model.04.945">
    <property type="protein sequence ID" value="cds.evm.model.04.945"/>
    <property type="gene ID" value="evm.TU.04.945"/>
</dbReference>
<dbReference type="Gramene" id="evm.model.04.945">
    <property type="protein sequence ID" value="cds.evm.model.04.945"/>
    <property type="gene ID" value="evm.TU.04.945"/>
</dbReference>
<dbReference type="OrthoDB" id="201321at2759"/>
<dbReference type="OMA" id="WLDITYV"/>
<comment type="similarity">
    <text evidence="2">Belongs to the PAP/fibrillin family.</text>
</comment>
<name>A0A803PJB2_CANSA</name>
<evidence type="ECO:0000313" key="7">
    <source>
        <dbReference type="Proteomes" id="UP000596661"/>
    </source>
</evidence>
<evidence type="ECO:0000256" key="3">
    <source>
        <dbReference type="ARBA" id="ARBA00022640"/>
    </source>
</evidence>
<keyword evidence="4" id="KW-0809">Transit peptide</keyword>
<dbReference type="Pfam" id="PF04755">
    <property type="entry name" value="PAP_fibrillin"/>
    <property type="match status" value="1"/>
</dbReference>
<dbReference type="PANTHER" id="PTHR31906">
    <property type="entry name" value="PLASTID-LIPID-ASSOCIATED PROTEIN 4, CHLOROPLASTIC-RELATED"/>
    <property type="match status" value="1"/>
</dbReference>
<keyword evidence="7" id="KW-1185">Reference proteome</keyword>
<gene>
    <name evidence="6" type="primary">LOC115715316</name>
</gene>
<evidence type="ECO:0000256" key="2">
    <source>
        <dbReference type="ARBA" id="ARBA00005845"/>
    </source>
</evidence>
<keyword evidence="3" id="KW-0934">Plastid</keyword>
<dbReference type="InterPro" id="IPR039633">
    <property type="entry name" value="PAP"/>
</dbReference>
<dbReference type="EMBL" id="UZAU01000371">
    <property type="status" value="NOT_ANNOTATED_CDS"/>
    <property type="molecule type" value="Genomic_DNA"/>
</dbReference>
<dbReference type="InterPro" id="IPR006843">
    <property type="entry name" value="PAP/fibrillin_dom"/>
</dbReference>
<dbReference type="Proteomes" id="UP000596661">
    <property type="component" value="Chromosome 4"/>
</dbReference>
<reference evidence="6" key="1">
    <citation type="submission" date="2018-11" db="EMBL/GenBank/DDBJ databases">
        <authorList>
            <person name="Grassa J C."/>
        </authorList>
    </citation>
    <scope>NUCLEOTIDE SEQUENCE [LARGE SCALE GENOMIC DNA]</scope>
</reference>
<accession>A0A803PJB2</accession>
<dbReference type="AlphaFoldDB" id="A0A803PJB2"/>
<evidence type="ECO:0000256" key="4">
    <source>
        <dbReference type="ARBA" id="ARBA00022946"/>
    </source>
</evidence>
<feature type="domain" description="Plastid lipid-associated protein/fibrillin conserved" evidence="5">
    <location>
        <begin position="74"/>
        <end position="256"/>
    </location>
</feature>